<dbReference type="PANTHER" id="PTHR46795:SF3">
    <property type="entry name" value="ABC TRANSPORTER PERMEASE"/>
    <property type="match status" value="1"/>
</dbReference>
<evidence type="ECO:0000313" key="9">
    <source>
        <dbReference type="Proteomes" id="UP000049127"/>
    </source>
</evidence>
<feature type="transmembrane region" description="Helical" evidence="6">
    <location>
        <begin position="122"/>
        <end position="141"/>
    </location>
</feature>
<evidence type="ECO:0000313" key="8">
    <source>
        <dbReference type="EMBL" id="CEQ02421.1"/>
    </source>
</evidence>
<keyword evidence="5 6" id="KW-0472">Membrane</keyword>
<name>A0A0C7G923_PARSO</name>
<dbReference type="InterPro" id="IPR027022">
    <property type="entry name" value="ABC_permease_BceB-typ"/>
</dbReference>
<evidence type="ECO:0000259" key="7">
    <source>
        <dbReference type="Pfam" id="PF02687"/>
    </source>
</evidence>
<sequence length="673" mass="76807">MFYKKNTSDKMFNELAVKNVKKSLKDYAIYFITLVFGVILLYTFNSIEDHIKLLGGSAYMEGYIAFGRGIILFASVFICMIFGFLIAYANNFFIKRRKREFGVYTVLGMNKRDINKLMIKETLTIGLSALIIGLIIGIFVAQGIRVITLNMMNIEDNSFRFSISILAMIKTIIFFLLSLYFVNIFNKRSIKKHSLIDLLNADKKNEKSIITNKSSKIYLFLISIILIFIGYIIIPKDELPSWKKFLASSALIGYGTYLLFSSISDFIINIVKNNKIIYYKKLNLFIINQISSYIKTINVALTVICLLLFSSMVIIPFGISIAKSSTYDLKEATPFDASISKYYNEYTDKTSINDNLKREGINFKSLVSSSGELDKYESKDVKLNKFVLNGFKASKYTNYKSYLNDNVYLVGLSQYNQALKQQGIKGINLKEDEFAINCNSYEYKELYTYYIKNNKDKLNIEGFKLKLGQKKLYENSIATEQLATGFGEIIVPDKVLSKLSPRVSYMNFNYIKRNNEYDNMFMREYQKHQNNGLSFLSKLTIDGEKITMDTVLTFIAVDLGIILLISAGAVLALHQIAQSSKNKNRFKLLRDMGATKGEIKKSVIIQVLVIFSIPFIVALIHFSFIALRIRDIIAVLTTVNILKAIAITMVTILVIYGIYFAISIVESLRTLEE</sequence>
<dbReference type="AlphaFoldDB" id="A0A0C7G923"/>
<dbReference type="Pfam" id="PF02687">
    <property type="entry name" value="FtsX"/>
    <property type="match status" value="1"/>
</dbReference>
<reference evidence="8 9" key="1">
    <citation type="submission" date="2015-01" db="EMBL/GenBank/DDBJ databases">
        <authorList>
            <person name="Aslett A.Martin."/>
            <person name="De Silva Nishadi"/>
        </authorList>
    </citation>
    <scope>NUCLEOTIDE SEQUENCE [LARGE SCALE GENOMIC DNA]</scope>
    <source>
        <strain evidence="8 9">R28058</strain>
    </source>
</reference>
<keyword evidence="2 6" id="KW-1003">Cell membrane</keyword>
<accession>A0A0C7G923</accession>
<feature type="transmembrane region" description="Helical" evidence="6">
    <location>
        <begin position="292"/>
        <end position="319"/>
    </location>
</feature>
<dbReference type="GO" id="GO:0055085">
    <property type="term" value="P:transmembrane transport"/>
    <property type="evidence" value="ECO:0007669"/>
    <property type="project" value="UniProtKB-UniRule"/>
</dbReference>
<feature type="transmembrane region" description="Helical" evidence="6">
    <location>
        <begin position="551"/>
        <end position="573"/>
    </location>
</feature>
<evidence type="ECO:0000256" key="4">
    <source>
        <dbReference type="ARBA" id="ARBA00022989"/>
    </source>
</evidence>
<dbReference type="EMBL" id="CEKZ01000003">
    <property type="protein sequence ID" value="CEQ02421.1"/>
    <property type="molecule type" value="Genomic_DNA"/>
</dbReference>
<organism evidence="8 9">
    <name type="scientific">Paraclostridium sordellii</name>
    <name type="common">Clostridium sordellii</name>
    <dbReference type="NCBI Taxonomy" id="1505"/>
    <lineage>
        <taxon>Bacteria</taxon>
        <taxon>Bacillati</taxon>
        <taxon>Bacillota</taxon>
        <taxon>Clostridia</taxon>
        <taxon>Peptostreptococcales</taxon>
        <taxon>Peptostreptococcaceae</taxon>
        <taxon>Paraclostridium</taxon>
    </lineage>
</organism>
<evidence type="ECO:0000256" key="2">
    <source>
        <dbReference type="ARBA" id="ARBA00022475"/>
    </source>
</evidence>
<feature type="transmembrane region" description="Helical" evidence="6">
    <location>
        <begin position="27"/>
        <end position="44"/>
    </location>
</feature>
<keyword evidence="3 6" id="KW-0812">Transmembrane</keyword>
<feature type="transmembrane region" description="Helical" evidence="6">
    <location>
        <begin position="64"/>
        <end position="89"/>
    </location>
</feature>
<dbReference type="PANTHER" id="PTHR46795">
    <property type="entry name" value="ABC TRANSPORTER PERMEASE-RELATED-RELATED"/>
    <property type="match status" value="1"/>
</dbReference>
<keyword evidence="4 6" id="KW-1133">Transmembrane helix</keyword>
<gene>
    <name evidence="8" type="ORF">R28058_01541</name>
</gene>
<dbReference type="InterPro" id="IPR003838">
    <property type="entry name" value="ABC3_permease_C"/>
</dbReference>
<feature type="transmembrane region" description="Helical" evidence="6">
    <location>
        <begin position="603"/>
        <end position="629"/>
    </location>
</feature>
<dbReference type="PIRSF" id="PIRSF018968">
    <property type="entry name" value="ABC_permease_BceB"/>
    <property type="match status" value="1"/>
</dbReference>
<dbReference type="GO" id="GO:0005886">
    <property type="term" value="C:plasma membrane"/>
    <property type="evidence" value="ECO:0007669"/>
    <property type="project" value="UniProtKB-SubCell"/>
</dbReference>
<comment type="similarity">
    <text evidence="6">Belongs to the ABC-4 integral membrane protein family.</text>
</comment>
<proteinExistence type="inferred from homology"/>
<dbReference type="OrthoDB" id="9781780at2"/>
<evidence type="ECO:0000256" key="1">
    <source>
        <dbReference type="ARBA" id="ARBA00004651"/>
    </source>
</evidence>
<feature type="transmembrane region" description="Helical" evidence="6">
    <location>
        <begin position="161"/>
        <end position="182"/>
    </location>
</feature>
<feature type="transmembrane region" description="Helical" evidence="6">
    <location>
        <begin position="246"/>
        <end position="271"/>
    </location>
</feature>
<comment type="subcellular location">
    <subcellularLocation>
        <location evidence="1 6">Cell membrane</location>
        <topology evidence="1 6">Multi-pass membrane protein</topology>
    </subcellularLocation>
</comment>
<evidence type="ECO:0000256" key="6">
    <source>
        <dbReference type="PIRNR" id="PIRNR018968"/>
    </source>
</evidence>
<evidence type="ECO:0000256" key="3">
    <source>
        <dbReference type="ARBA" id="ARBA00022692"/>
    </source>
</evidence>
<feature type="transmembrane region" description="Helical" evidence="6">
    <location>
        <begin position="641"/>
        <end position="662"/>
    </location>
</feature>
<protein>
    <submittedName>
        <fullName evidence="8">ABC transporter</fullName>
    </submittedName>
</protein>
<keyword evidence="6" id="KW-0813">Transport</keyword>
<dbReference type="Proteomes" id="UP000049127">
    <property type="component" value="Unassembled WGS sequence"/>
</dbReference>
<dbReference type="InterPro" id="IPR052536">
    <property type="entry name" value="ABC-4_Integral_Memb_Prot"/>
</dbReference>
<dbReference type="RefSeq" id="WP_055341186.1">
    <property type="nucleotide sequence ID" value="NZ_CDNI01000014.1"/>
</dbReference>
<feature type="domain" description="ABC3 transporter permease C-terminal" evidence="7">
    <location>
        <begin position="73"/>
        <end position="179"/>
    </location>
</feature>
<evidence type="ECO:0000256" key="5">
    <source>
        <dbReference type="ARBA" id="ARBA00023136"/>
    </source>
</evidence>
<feature type="transmembrane region" description="Helical" evidence="6">
    <location>
        <begin position="217"/>
        <end position="234"/>
    </location>
</feature>